<accession>A0A9K3I5T8</accession>
<protein>
    <submittedName>
        <fullName evidence="1">Uncharacterized protein</fullName>
    </submittedName>
</protein>
<sequence>MSLPSPRTHLNCSSRLYPSFSTSLATLTICFHTPDTTNFLGIKFQTLELW</sequence>
<gene>
    <name evidence="1" type="ORF">HanXRQr2_Chr09g0383391</name>
</gene>
<proteinExistence type="predicted"/>
<dbReference type="Proteomes" id="UP000215914">
    <property type="component" value="Unassembled WGS sequence"/>
</dbReference>
<evidence type="ECO:0000313" key="1">
    <source>
        <dbReference type="EMBL" id="KAF5790450.1"/>
    </source>
</evidence>
<dbReference type="EMBL" id="MNCJ02000324">
    <property type="protein sequence ID" value="KAF5790450.1"/>
    <property type="molecule type" value="Genomic_DNA"/>
</dbReference>
<reference evidence="1" key="2">
    <citation type="submission" date="2020-06" db="EMBL/GenBank/DDBJ databases">
        <title>Helianthus annuus Genome sequencing and assembly Release 2.</title>
        <authorList>
            <person name="Gouzy J."/>
            <person name="Langlade N."/>
            <person name="Munos S."/>
        </authorList>
    </citation>
    <scope>NUCLEOTIDE SEQUENCE</scope>
    <source>
        <tissue evidence="1">Leaves</tissue>
    </source>
</reference>
<reference evidence="1" key="1">
    <citation type="journal article" date="2017" name="Nature">
        <title>The sunflower genome provides insights into oil metabolism, flowering and Asterid evolution.</title>
        <authorList>
            <person name="Badouin H."/>
            <person name="Gouzy J."/>
            <person name="Grassa C.J."/>
            <person name="Murat F."/>
            <person name="Staton S.E."/>
            <person name="Cottret L."/>
            <person name="Lelandais-Briere C."/>
            <person name="Owens G.L."/>
            <person name="Carrere S."/>
            <person name="Mayjonade B."/>
            <person name="Legrand L."/>
            <person name="Gill N."/>
            <person name="Kane N.C."/>
            <person name="Bowers J.E."/>
            <person name="Hubner S."/>
            <person name="Bellec A."/>
            <person name="Berard A."/>
            <person name="Berges H."/>
            <person name="Blanchet N."/>
            <person name="Boniface M.C."/>
            <person name="Brunel D."/>
            <person name="Catrice O."/>
            <person name="Chaidir N."/>
            <person name="Claudel C."/>
            <person name="Donnadieu C."/>
            <person name="Faraut T."/>
            <person name="Fievet G."/>
            <person name="Helmstetter N."/>
            <person name="King M."/>
            <person name="Knapp S.J."/>
            <person name="Lai Z."/>
            <person name="Le Paslier M.C."/>
            <person name="Lippi Y."/>
            <person name="Lorenzon L."/>
            <person name="Mandel J.R."/>
            <person name="Marage G."/>
            <person name="Marchand G."/>
            <person name="Marquand E."/>
            <person name="Bret-Mestries E."/>
            <person name="Morien E."/>
            <person name="Nambeesan S."/>
            <person name="Nguyen T."/>
            <person name="Pegot-Espagnet P."/>
            <person name="Pouilly N."/>
            <person name="Raftis F."/>
            <person name="Sallet E."/>
            <person name="Schiex T."/>
            <person name="Thomas J."/>
            <person name="Vandecasteele C."/>
            <person name="Vares D."/>
            <person name="Vear F."/>
            <person name="Vautrin S."/>
            <person name="Crespi M."/>
            <person name="Mangin B."/>
            <person name="Burke J.M."/>
            <person name="Salse J."/>
            <person name="Munos S."/>
            <person name="Vincourt P."/>
            <person name="Rieseberg L.H."/>
            <person name="Langlade N.B."/>
        </authorList>
    </citation>
    <scope>NUCLEOTIDE SEQUENCE</scope>
    <source>
        <tissue evidence="1">Leaves</tissue>
    </source>
</reference>
<organism evidence="1 2">
    <name type="scientific">Helianthus annuus</name>
    <name type="common">Common sunflower</name>
    <dbReference type="NCBI Taxonomy" id="4232"/>
    <lineage>
        <taxon>Eukaryota</taxon>
        <taxon>Viridiplantae</taxon>
        <taxon>Streptophyta</taxon>
        <taxon>Embryophyta</taxon>
        <taxon>Tracheophyta</taxon>
        <taxon>Spermatophyta</taxon>
        <taxon>Magnoliopsida</taxon>
        <taxon>eudicotyledons</taxon>
        <taxon>Gunneridae</taxon>
        <taxon>Pentapetalae</taxon>
        <taxon>asterids</taxon>
        <taxon>campanulids</taxon>
        <taxon>Asterales</taxon>
        <taxon>Asteraceae</taxon>
        <taxon>Asteroideae</taxon>
        <taxon>Heliantheae alliance</taxon>
        <taxon>Heliantheae</taxon>
        <taxon>Helianthus</taxon>
    </lineage>
</organism>
<name>A0A9K3I5T8_HELAN</name>
<evidence type="ECO:0000313" key="2">
    <source>
        <dbReference type="Proteomes" id="UP000215914"/>
    </source>
</evidence>
<dbReference type="Gramene" id="mRNA:HanXRQr2_Chr09g0383391">
    <property type="protein sequence ID" value="CDS:HanXRQr2_Chr09g0383391.1"/>
    <property type="gene ID" value="HanXRQr2_Chr09g0383391"/>
</dbReference>
<keyword evidence="2" id="KW-1185">Reference proteome</keyword>
<comment type="caution">
    <text evidence="1">The sequence shown here is derived from an EMBL/GenBank/DDBJ whole genome shotgun (WGS) entry which is preliminary data.</text>
</comment>
<dbReference type="AlphaFoldDB" id="A0A9K3I5T8"/>